<evidence type="ECO:0000313" key="2">
    <source>
        <dbReference type="EMBL" id="GGX76898.1"/>
    </source>
</evidence>
<sequence>MQNGMELVKDEPGLQSVDRATVAPASSRRRASGHSARVENSAPGRRVATVVPFARASTSASVRWVQWSAEAAPSSTASWTPGP</sequence>
<name>A0ABQ2Y9Y3_9ACTN</name>
<evidence type="ECO:0000313" key="3">
    <source>
        <dbReference type="Proteomes" id="UP000659223"/>
    </source>
</evidence>
<gene>
    <name evidence="2" type="ORF">GCM10010324_22940</name>
</gene>
<reference evidence="3" key="1">
    <citation type="journal article" date="2019" name="Int. J. Syst. Evol. Microbiol.">
        <title>The Global Catalogue of Microorganisms (GCM) 10K type strain sequencing project: providing services to taxonomists for standard genome sequencing and annotation.</title>
        <authorList>
            <consortium name="The Broad Institute Genomics Platform"/>
            <consortium name="The Broad Institute Genome Sequencing Center for Infectious Disease"/>
            <person name="Wu L."/>
            <person name="Ma J."/>
        </authorList>
    </citation>
    <scope>NUCLEOTIDE SEQUENCE [LARGE SCALE GENOMIC DNA]</scope>
    <source>
        <strain evidence="3">JCM 4586</strain>
    </source>
</reference>
<proteinExistence type="predicted"/>
<feature type="region of interest" description="Disordered" evidence="1">
    <location>
        <begin position="1"/>
        <end position="45"/>
    </location>
</feature>
<organism evidence="2 3">
    <name type="scientific">Streptomyces hiroshimensis</name>
    <dbReference type="NCBI Taxonomy" id="66424"/>
    <lineage>
        <taxon>Bacteria</taxon>
        <taxon>Bacillati</taxon>
        <taxon>Actinomycetota</taxon>
        <taxon>Actinomycetes</taxon>
        <taxon>Kitasatosporales</taxon>
        <taxon>Streptomycetaceae</taxon>
        <taxon>Streptomyces</taxon>
    </lineage>
</organism>
<dbReference type="Proteomes" id="UP000659223">
    <property type="component" value="Unassembled WGS sequence"/>
</dbReference>
<protein>
    <submittedName>
        <fullName evidence="2">Uncharacterized protein</fullName>
    </submittedName>
</protein>
<dbReference type="EMBL" id="BMUT01000004">
    <property type="protein sequence ID" value="GGX76898.1"/>
    <property type="molecule type" value="Genomic_DNA"/>
</dbReference>
<comment type="caution">
    <text evidence="2">The sequence shown here is derived from an EMBL/GenBank/DDBJ whole genome shotgun (WGS) entry which is preliminary data.</text>
</comment>
<evidence type="ECO:0000256" key="1">
    <source>
        <dbReference type="SAM" id="MobiDB-lite"/>
    </source>
</evidence>
<accession>A0ABQ2Y9Y3</accession>
<keyword evidence="3" id="KW-1185">Reference proteome</keyword>